<proteinExistence type="predicted"/>
<feature type="domain" description="Caspase family p20" evidence="1">
    <location>
        <begin position="230"/>
        <end position="308"/>
    </location>
</feature>
<dbReference type="PROSITE" id="PS50208">
    <property type="entry name" value="CASPASE_P20"/>
    <property type="match status" value="1"/>
</dbReference>
<dbReference type="PANTHER" id="PTHR22576:SF37">
    <property type="entry name" value="MUCOSA-ASSOCIATED LYMPHOID TISSUE LYMPHOMA TRANSLOCATION PROTEIN 1"/>
    <property type="match status" value="1"/>
</dbReference>
<dbReference type="SUPFAM" id="SSF48726">
    <property type="entry name" value="Immunoglobulin"/>
    <property type="match status" value="1"/>
</dbReference>
<dbReference type="InterPro" id="IPR013783">
    <property type="entry name" value="Ig-like_fold"/>
</dbReference>
<dbReference type="InterPro" id="IPR033540">
    <property type="entry name" value="MALT1_IG-like_dom_sf"/>
</dbReference>
<accession>A0A7J7IUA7</accession>
<dbReference type="GO" id="GO:0006508">
    <property type="term" value="P:proteolysis"/>
    <property type="evidence" value="ECO:0007669"/>
    <property type="project" value="InterPro"/>
</dbReference>
<feature type="domain" description="Ig-like" evidence="2">
    <location>
        <begin position="108"/>
        <end position="194"/>
    </location>
</feature>
<organism evidence="3 4">
    <name type="scientific">Bugula neritina</name>
    <name type="common">Brown bryozoan</name>
    <name type="synonym">Sertularia neritina</name>
    <dbReference type="NCBI Taxonomy" id="10212"/>
    <lineage>
        <taxon>Eukaryota</taxon>
        <taxon>Metazoa</taxon>
        <taxon>Spiralia</taxon>
        <taxon>Lophotrochozoa</taxon>
        <taxon>Bryozoa</taxon>
        <taxon>Gymnolaemata</taxon>
        <taxon>Cheilostomatida</taxon>
        <taxon>Flustrina</taxon>
        <taxon>Buguloidea</taxon>
        <taxon>Bugulidae</taxon>
        <taxon>Bugula</taxon>
    </lineage>
</organism>
<dbReference type="PROSITE" id="PS50835">
    <property type="entry name" value="IG_LIKE"/>
    <property type="match status" value="1"/>
</dbReference>
<dbReference type="InterPro" id="IPR011600">
    <property type="entry name" value="Pept_C14_caspase"/>
</dbReference>
<dbReference type="Gene3D" id="2.60.40.3360">
    <property type="match status" value="1"/>
</dbReference>
<dbReference type="Gene3D" id="2.60.40.10">
    <property type="entry name" value="Immunoglobulins"/>
    <property type="match status" value="1"/>
</dbReference>
<reference evidence="3" key="1">
    <citation type="submission" date="2020-06" db="EMBL/GenBank/DDBJ databases">
        <title>Draft genome of Bugula neritina, a colonial animal packing powerful symbionts and potential medicines.</title>
        <authorList>
            <person name="Rayko M."/>
        </authorList>
    </citation>
    <scope>NUCLEOTIDE SEQUENCE [LARGE SCALE GENOMIC DNA]</scope>
    <source>
        <strain evidence="3">Kwan_BN1</strain>
    </source>
</reference>
<dbReference type="GO" id="GO:0004197">
    <property type="term" value="F:cysteine-type endopeptidase activity"/>
    <property type="evidence" value="ECO:0007669"/>
    <property type="project" value="InterPro"/>
</dbReference>
<dbReference type="InterPro" id="IPR007110">
    <property type="entry name" value="Ig-like_dom"/>
</dbReference>
<protein>
    <submittedName>
        <fullName evidence="3">MALT1</fullName>
    </submittedName>
</protein>
<dbReference type="EMBL" id="VXIV02003429">
    <property type="protein sequence ID" value="KAF6017127.1"/>
    <property type="molecule type" value="Genomic_DNA"/>
</dbReference>
<name>A0A7J7IUA7_BUGNE</name>
<dbReference type="Gene3D" id="3.40.50.1460">
    <property type="match status" value="1"/>
</dbReference>
<sequence length="655" mass="74323">MSYLSLPIAIRKPYDEWRDININEIRYTELRKLQIKLDANRQAIKDLAAVVRKNWSSAKVEEMLNRECPGEELLHEIGMLNKTLGDVIGYMQTIEFWPGLEIFLEPFPPLIQLTLPRTIHLKKGQSLSLECRAAAVPAPVYQWYYYPQLNPCKLEGESKAKLTLAQPEWLNGMNVRCSICNVHGQIYTTTCQVKIDTTQNTYPVTPPAPTSPTPVTKVQRPLPTEKFTAKDKVALLIGNGEYLCEKKLSAPPHDILRIGEELKRMNFKTLICKDLTKANMENVLSLFYKLLVEDGVYGVLYFAGHGFETHHGNCYLVPSDSPTQALPTTCISAREVMNKILEKNPALCLVVLDICRVRKSEEVPANKALRSNNSTMVVYATTEDNKAFEMQGNNPLSVFATHLLKYIKQPIPLIELMLNKVVPSISEDKVARRYRQTPEVTTTLATRRGLYDPIDHHGATTTFQKCMLEWESVNQRPELQEHDVPDIGITVKMVFTHEYSNSLIIYIGCIKKDPQVAFKAHAHVSWIEQGTVSAEANQLIDSDRWPKNGFYNNPDCMSVTKNVLDGIENLDNDLLVNVTVDGSRQDGDRVTHDITNINLKRPLLAKVNFDNKLKGWQIPLREPVQHEEDGATEHDESCFQEVRVEQNSFTTDSYA</sequence>
<gene>
    <name evidence="3" type="ORF">EB796_024578</name>
</gene>
<dbReference type="InterPro" id="IPR052039">
    <property type="entry name" value="Caspase-related_regulators"/>
</dbReference>
<dbReference type="InterPro" id="IPR036179">
    <property type="entry name" value="Ig-like_dom_sf"/>
</dbReference>
<evidence type="ECO:0000313" key="3">
    <source>
        <dbReference type="EMBL" id="KAF6017127.1"/>
    </source>
</evidence>
<evidence type="ECO:0000259" key="2">
    <source>
        <dbReference type="PROSITE" id="PS50835"/>
    </source>
</evidence>
<dbReference type="PANTHER" id="PTHR22576">
    <property type="entry name" value="MUCOSA ASSOCIATED LYMPHOID TISSUE LYMPHOMA TRANSLOCATION PROTEIN 1/PARACASPASE"/>
    <property type="match status" value="1"/>
</dbReference>
<dbReference type="SUPFAM" id="SSF52129">
    <property type="entry name" value="Caspase-like"/>
    <property type="match status" value="1"/>
</dbReference>
<dbReference type="InterPro" id="IPR001309">
    <property type="entry name" value="Pept_C14_p20"/>
</dbReference>
<dbReference type="OrthoDB" id="412369at2759"/>
<evidence type="ECO:0000313" key="4">
    <source>
        <dbReference type="Proteomes" id="UP000593567"/>
    </source>
</evidence>
<comment type="caution">
    <text evidence="3">The sequence shown here is derived from an EMBL/GenBank/DDBJ whole genome shotgun (WGS) entry which is preliminary data.</text>
</comment>
<evidence type="ECO:0000259" key="1">
    <source>
        <dbReference type="PROSITE" id="PS50208"/>
    </source>
</evidence>
<keyword evidence="4" id="KW-1185">Reference proteome</keyword>
<dbReference type="InterPro" id="IPR029030">
    <property type="entry name" value="Caspase-like_dom_sf"/>
</dbReference>
<dbReference type="Proteomes" id="UP000593567">
    <property type="component" value="Unassembled WGS sequence"/>
</dbReference>
<dbReference type="Pfam" id="PF00656">
    <property type="entry name" value="Peptidase_C14"/>
    <property type="match status" value="1"/>
</dbReference>
<dbReference type="AlphaFoldDB" id="A0A7J7IUA7"/>